<dbReference type="STRING" id="515619.EUBREC_2045"/>
<evidence type="ECO:0000313" key="5">
    <source>
        <dbReference type="EMBL" id="ACR75786.1"/>
    </source>
</evidence>
<name>C4ZBQ4_AGARV</name>
<reference evidence="5 6" key="1">
    <citation type="journal article" date="2009" name="Proc. Natl. Acad. Sci. U.S.A.">
        <title>Characterizing a model human gut microbiota composed of members of its two dominant bacterial phyla.</title>
        <authorList>
            <person name="Mahowald M.A."/>
            <person name="Rey F.E."/>
            <person name="Seedorf H."/>
            <person name="Turnbaugh P.J."/>
            <person name="Fulton R.S."/>
            <person name="Wollam A."/>
            <person name="Shah N."/>
            <person name="Wang C."/>
            <person name="Magrini V."/>
            <person name="Wilson R.K."/>
            <person name="Cantarel B.L."/>
            <person name="Coutinho P.M."/>
            <person name="Henrissat B."/>
            <person name="Crock L.W."/>
            <person name="Russell A."/>
            <person name="Verberkmoes N.C."/>
            <person name="Hettich R.L."/>
            <person name="Gordon J.I."/>
        </authorList>
    </citation>
    <scope>NUCLEOTIDE SEQUENCE [LARGE SCALE GENOMIC DNA]</scope>
    <source>
        <strain evidence="6">ATCC 33656 / DSM 3377 / JCM 17463 / KCTC 5835 / LMG 30912 / VPI 0990</strain>
    </source>
</reference>
<evidence type="ECO:0000256" key="2">
    <source>
        <dbReference type="HAMAP-Rule" id="MF_00984"/>
    </source>
</evidence>
<evidence type="ECO:0000256" key="4">
    <source>
        <dbReference type="SAM" id="MobiDB-lite"/>
    </source>
</evidence>
<evidence type="ECO:0000256" key="3">
    <source>
        <dbReference type="PIRNR" id="PIRNR002070"/>
    </source>
</evidence>
<dbReference type="GO" id="GO:0003697">
    <property type="term" value="F:single-stranded DNA binding"/>
    <property type="evidence" value="ECO:0007669"/>
    <property type="project" value="UniProtKB-UniRule"/>
</dbReference>
<dbReference type="EMBL" id="CP001107">
    <property type="protein sequence ID" value="ACR75786.1"/>
    <property type="molecule type" value="Genomic_DNA"/>
</dbReference>
<dbReference type="GO" id="GO:0006260">
    <property type="term" value="P:DNA replication"/>
    <property type="evidence" value="ECO:0007669"/>
    <property type="project" value="InterPro"/>
</dbReference>
<dbReference type="Proteomes" id="UP000001477">
    <property type="component" value="Chromosome"/>
</dbReference>
<dbReference type="HOGENOM" id="CLU_078758_6_1_9"/>
<comment type="caution">
    <text evidence="2">Lacks conserved residue(s) required for the propagation of feature annotation.</text>
</comment>
<keyword evidence="1 2" id="KW-0238">DNA-binding</keyword>
<dbReference type="RefSeq" id="WP_012742882.1">
    <property type="nucleotide sequence ID" value="NC_012781.1"/>
</dbReference>
<dbReference type="PROSITE" id="PS50935">
    <property type="entry name" value="SSB"/>
    <property type="match status" value="1"/>
</dbReference>
<proteinExistence type="inferred from homology"/>
<dbReference type="InterPro" id="IPR012340">
    <property type="entry name" value="NA-bd_OB-fold"/>
</dbReference>
<dbReference type="Gene3D" id="2.40.50.140">
    <property type="entry name" value="Nucleic acid-binding proteins"/>
    <property type="match status" value="1"/>
</dbReference>
<accession>C4ZBQ4</accession>
<dbReference type="Pfam" id="PF00436">
    <property type="entry name" value="SSB"/>
    <property type="match status" value="1"/>
</dbReference>
<feature type="region of interest" description="Disordered" evidence="4">
    <location>
        <begin position="101"/>
        <end position="140"/>
    </location>
</feature>
<sequence>MNKVILMGRLARDPEVRYTQGEQAMAVARYTLAVDRRGKNQENSADFIQCVAFGKAGEFAERYLHKGTKIVLTGRIQTGSYTNKEGQRIYTTDVVAEDQEFAESKNAESGGTYSNQPAPAPQSGNDGFMPAGDDSELPFV</sequence>
<dbReference type="PANTHER" id="PTHR10302:SF27">
    <property type="entry name" value="SINGLE-STRANDED DNA-BINDING PROTEIN"/>
    <property type="match status" value="1"/>
</dbReference>
<dbReference type="CDD" id="cd04496">
    <property type="entry name" value="SSB_OBF"/>
    <property type="match status" value="1"/>
</dbReference>
<dbReference type="PIRSF" id="PIRSF002070">
    <property type="entry name" value="SSB"/>
    <property type="match status" value="1"/>
</dbReference>
<dbReference type="GO" id="GO:0009295">
    <property type="term" value="C:nucleoid"/>
    <property type="evidence" value="ECO:0007669"/>
    <property type="project" value="TreeGrafter"/>
</dbReference>
<protein>
    <recommendedName>
        <fullName evidence="2 3">Single-stranded DNA-binding protein</fullName>
        <shortName evidence="2">SSB</shortName>
    </recommendedName>
</protein>
<evidence type="ECO:0000256" key="1">
    <source>
        <dbReference type="ARBA" id="ARBA00023125"/>
    </source>
</evidence>
<dbReference type="HAMAP" id="MF_00984">
    <property type="entry name" value="SSB"/>
    <property type="match status" value="1"/>
</dbReference>
<dbReference type="AlphaFoldDB" id="C4ZBQ4"/>
<dbReference type="GeneID" id="86988829"/>
<comment type="subunit">
    <text evidence="2">Homotetramer.</text>
</comment>
<dbReference type="PANTHER" id="PTHR10302">
    <property type="entry name" value="SINGLE-STRANDED DNA-BINDING PROTEIN"/>
    <property type="match status" value="1"/>
</dbReference>
<dbReference type="SUPFAM" id="SSF50249">
    <property type="entry name" value="Nucleic acid-binding proteins"/>
    <property type="match status" value="1"/>
</dbReference>
<dbReference type="KEGG" id="ere:EUBREC_2045"/>
<feature type="compositionally biased region" description="Polar residues" evidence="4">
    <location>
        <begin position="107"/>
        <end position="125"/>
    </location>
</feature>
<evidence type="ECO:0000313" key="6">
    <source>
        <dbReference type="Proteomes" id="UP000001477"/>
    </source>
</evidence>
<dbReference type="InterPro" id="IPR011344">
    <property type="entry name" value="ssDNA-bd"/>
</dbReference>
<organism evidence="5 6">
    <name type="scientific">Agathobacter rectalis (strain ATCC 33656 / DSM 3377 / JCM 17463 / KCTC 5835 / VPI 0990)</name>
    <name type="common">Eubacterium rectale</name>
    <dbReference type="NCBI Taxonomy" id="515619"/>
    <lineage>
        <taxon>Bacteria</taxon>
        <taxon>Bacillati</taxon>
        <taxon>Bacillota</taxon>
        <taxon>Clostridia</taxon>
        <taxon>Lachnospirales</taxon>
        <taxon>Lachnospiraceae</taxon>
        <taxon>Agathobacter</taxon>
    </lineage>
</organism>
<dbReference type="InterPro" id="IPR000424">
    <property type="entry name" value="Primosome_PriB/ssb"/>
</dbReference>
<dbReference type="PaxDb" id="515619-EUBREC_2045"/>
<gene>
    <name evidence="5" type="ordered locus">EUBREC_2045</name>
</gene>
<dbReference type="NCBIfam" id="TIGR00621">
    <property type="entry name" value="ssb"/>
    <property type="match status" value="1"/>
</dbReference>